<sequence length="192" mass="22036">MYPIVRLLKDAVIASRQPRLAPLDTHVSRHHCWPWDIDIWMELNNGRTLTLYDLGRTMLTLRTGLAGVLKREGWAVAVAGTSIRYRRRIKAFERFEMKSRAIGWDDRFIYVEQGMWKANGDCANHALLRTVVTDKNGIVPPERVIKAWKQDINSPTLPDWVQAWCDAEDKRPWPPMADEDAGRGDVRLASAS</sequence>
<organism evidence="2 3">
    <name type="scientific">Tritonibacter mobilis F1926</name>
    <dbReference type="NCBI Taxonomy" id="1265309"/>
    <lineage>
        <taxon>Bacteria</taxon>
        <taxon>Pseudomonadati</taxon>
        <taxon>Pseudomonadota</taxon>
        <taxon>Alphaproteobacteria</taxon>
        <taxon>Rhodobacterales</taxon>
        <taxon>Paracoccaceae</taxon>
        <taxon>Tritonibacter</taxon>
    </lineage>
</organism>
<dbReference type="OrthoDB" id="3727779at2"/>
<dbReference type="PANTHER" id="PTHR12475">
    <property type="match status" value="1"/>
</dbReference>
<dbReference type="GeneID" id="28250745"/>
<dbReference type="AlphaFoldDB" id="A0A1B1A574"/>
<evidence type="ECO:0000313" key="2">
    <source>
        <dbReference type="EMBL" id="ANP41667.1"/>
    </source>
</evidence>
<dbReference type="RefSeq" id="WP_005653997.1">
    <property type="nucleotide sequence ID" value="NZ_CP015230.1"/>
</dbReference>
<dbReference type="InterPro" id="IPR029069">
    <property type="entry name" value="HotDog_dom_sf"/>
</dbReference>
<dbReference type="Proteomes" id="UP000013243">
    <property type="component" value="Chromosome"/>
</dbReference>
<evidence type="ECO:0000313" key="3">
    <source>
        <dbReference type="Proteomes" id="UP000013243"/>
    </source>
</evidence>
<accession>A0A1B1A574</accession>
<dbReference type="PANTHER" id="PTHR12475:SF4">
    <property type="entry name" value="PROTEIN THEM6"/>
    <property type="match status" value="1"/>
</dbReference>
<dbReference type="Pfam" id="PF13279">
    <property type="entry name" value="4HBT_2"/>
    <property type="match status" value="1"/>
</dbReference>
<dbReference type="STRING" id="1265309.K529_012885"/>
<dbReference type="KEGG" id="rmb:K529_012885"/>
<name>A0A1B1A574_9RHOB</name>
<dbReference type="SUPFAM" id="SSF54637">
    <property type="entry name" value="Thioesterase/thiol ester dehydrase-isomerase"/>
    <property type="match status" value="1"/>
</dbReference>
<dbReference type="EMBL" id="CP015230">
    <property type="protein sequence ID" value="ANP41667.1"/>
    <property type="molecule type" value="Genomic_DNA"/>
</dbReference>
<dbReference type="CDD" id="cd00586">
    <property type="entry name" value="4HBT"/>
    <property type="match status" value="1"/>
</dbReference>
<proteinExistence type="predicted"/>
<protein>
    <submittedName>
        <fullName evidence="2">Thioeseterase</fullName>
    </submittedName>
</protein>
<reference evidence="2 3" key="1">
    <citation type="journal article" date="2016" name="ISME J.">
        <title>Global occurrence and heterogeneity of the Roseobacter-clade species Ruegeria mobilis.</title>
        <authorList>
            <person name="Sonnenschein E."/>
            <person name="Gram L."/>
        </authorList>
    </citation>
    <scope>NUCLEOTIDE SEQUENCE [LARGE SCALE GENOMIC DNA]</scope>
    <source>
        <strain evidence="2 3">F1926</strain>
    </source>
</reference>
<feature type="region of interest" description="Disordered" evidence="1">
    <location>
        <begin position="171"/>
        <end position="192"/>
    </location>
</feature>
<dbReference type="InterPro" id="IPR051490">
    <property type="entry name" value="THEM6_lcsJ_thioesterase"/>
</dbReference>
<dbReference type="Gene3D" id="3.10.129.10">
    <property type="entry name" value="Hotdog Thioesterase"/>
    <property type="match status" value="1"/>
</dbReference>
<evidence type="ECO:0000256" key="1">
    <source>
        <dbReference type="SAM" id="MobiDB-lite"/>
    </source>
</evidence>
<gene>
    <name evidence="2" type="ORF">K529_012885</name>
</gene>